<comment type="similarity">
    <text evidence="1">Belongs to the short-chain dehydrogenases/reductases (SDR) family.</text>
</comment>
<proteinExistence type="inferred from homology"/>
<dbReference type="Gene3D" id="3.40.50.720">
    <property type="entry name" value="NAD(P)-binding Rossmann-like Domain"/>
    <property type="match status" value="1"/>
</dbReference>
<dbReference type="PANTHER" id="PTHR24320:SF148">
    <property type="entry name" value="NAD(P)-BINDING ROSSMANN-FOLD SUPERFAMILY PROTEIN"/>
    <property type="match status" value="1"/>
</dbReference>
<dbReference type="EMBL" id="JAAAPO010000001">
    <property type="protein sequence ID" value="NBC35456.1"/>
    <property type="molecule type" value="Genomic_DNA"/>
</dbReference>
<keyword evidence="2" id="KW-0560">Oxidoreductase</keyword>
<dbReference type="Pfam" id="PF00106">
    <property type="entry name" value="adh_short"/>
    <property type="match status" value="1"/>
</dbReference>
<evidence type="ECO:0000313" key="3">
    <source>
        <dbReference type="EMBL" id="NBC35456.1"/>
    </source>
</evidence>
<dbReference type="PRINTS" id="PR00081">
    <property type="entry name" value="GDHRDH"/>
</dbReference>
<dbReference type="PANTHER" id="PTHR24320">
    <property type="entry name" value="RETINOL DEHYDROGENASE"/>
    <property type="match status" value="1"/>
</dbReference>
<evidence type="ECO:0000256" key="2">
    <source>
        <dbReference type="ARBA" id="ARBA00023002"/>
    </source>
</evidence>
<sequence length="326" mass="34368">MSAQAPIASPFTASSTAQEVIAGIDLSGKCAVVTGGYAGLGLETVRVLRLAGAQVIVPARDLEKARRNLADMPDVRIEPLDLMDPTSIDDFAGRVLADHPTLDLLINNAGTMAGPLLRDGRGYESQFSTNVLGHFHLTCRLWPALTAAQGARVVALSSANHHADIAALLHDPNFARRPYDPWQAYAQSKAATALFAVALDALGRSKGVRAYPVHPGGIFETDLARHMDPAIAEAYGMIDKEGRPIIAPEKGWKNSQQGAATTIWAATSPMLAAIGGVYCADCNISALVEPGNQALTTNAVSPSVIDQVSAGRLWQICEQLSGVALD</sequence>
<reference evidence="4" key="1">
    <citation type="submission" date="2020-01" db="EMBL/GenBank/DDBJ databases">
        <title>Sphingomonas sp. strain CSW-10.</title>
        <authorList>
            <person name="Chen W.-M."/>
        </authorList>
    </citation>
    <scope>NUCLEOTIDE SEQUENCE [LARGE SCALE GENOMIC DNA]</scope>
    <source>
        <strain evidence="4">FSY-8</strain>
    </source>
</reference>
<dbReference type="RefSeq" id="WP_161716724.1">
    <property type="nucleotide sequence ID" value="NZ_JAAAPO010000001.1"/>
</dbReference>
<evidence type="ECO:0000256" key="1">
    <source>
        <dbReference type="ARBA" id="ARBA00006484"/>
    </source>
</evidence>
<organism evidence="3 4">
    <name type="scientific">Novosphingobium ovatum</name>
    <dbReference type="NCBI Taxonomy" id="1908523"/>
    <lineage>
        <taxon>Bacteria</taxon>
        <taxon>Pseudomonadati</taxon>
        <taxon>Pseudomonadota</taxon>
        <taxon>Alphaproteobacteria</taxon>
        <taxon>Sphingomonadales</taxon>
        <taxon>Sphingomonadaceae</taxon>
        <taxon>Novosphingobium</taxon>
    </lineage>
</organism>
<protein>
    <submittedName>
        <fullName evidence="3">SDR family NAD(P)-dependent oxidoreductase</fullName>
    </submittedName>
</protein>
<dbReference type="InterPro" id="IPR036291">
    <property type="entry name" value="NAD(P)-bd_dom_sf"/>
</dbReference>
<gene>
    <name evidence="3" type="ORF">GTZ99_02670</name>
</gene>
<dbReference type="SUPFAM" id="SSF51735">
    <property type="entry name" value="NAD(P)-binding Rossmann-fold domains"/>
    <property type="match status" value="1"/>
</dbReference>
<accession>A0ABW9XAA8</accession>
<keyword evidence="4" id="KW-1185">Reference proteome</keyword>
<comment type="caution">
    <text evidence="3">The sequence shown here is derived from an EMBL/GenBank/DDBJ whole genome shotgun (WGS) entry which is preliminary data.</text>
</comment>
<name>A0ABW9XAA8_9SPHN</name>
<dbReference type="InterPro" id="IPR002347">
    <property type="entry name" value="SDR_fam"/>
</dbReference>
<dbReference type="Proteomes" id="UP000753724">
    <property type="component" value="Unassembled WGS sequence"/>
</dbReference>
<evidence type="ECO:0000313" key="4">
    <source>
        <dbReference type="Proteomes" id="UP000753724"/>
    </source>
</evidence>